<accession>A0A6A6CKF0</accession>
<evidence type="ECO:0000256" key="1">
    <source>
        <dbReference type="SAM" id="SignalP"/>
    </source>
</evidence>
<feature type="signal peptide" evidence="1">
    <location>
        <begin position="1"/>
        <end position="20"/>
    </location>
</feature>
<dbReference type="AlphaFoldDB" id="A0A6A6CKF0"/>
<dbReference type="RefSeq" id="XP_033668514.1">
    <property type="nucleotide sequence ID" value="XM_033812636.1"/>
</dbReference>
<keyword evidence="3" id="KW-1185">Reference proteome</keyword>
<proteinExistence type="predicted"/>
<dbReference type="Proteomes" id="UP000799537">
    <property type="component" value="Unassembled WGS sequence"/>
</dbReference>
<dbReference type="EMBL" id="ML993593">
    <property type="protein sequence ID" value="KAF2167625.1"/>
    <property type="molecule type" value="Genomic_DNA"/>
</dbReference>
<name>A0A6A6CKF0_ZASCE</name>
<gene>
    <name evidence="2" type="ORF">M409DRAFT_54206</name>
</gene>
<dbReference type="GeneID" id="54565908"/>
<dbReference type="OrthoDB" id="3360643at2759"/>
<organism evidence="2 3">
    <name type="scientific">Zasmidium cellare ATCC 36951</name>
    <dbReference type="NCBI Taxonomy" id="1080233"/>
    <lineage>
        <taxon>Eukaryota</taxon>
        <taxon>Fungi</taxon>
        <taxon>Dikarya</taxon>
        <taxon>Ascomycota</taxon>
        <taxon>Pezizomycotina</taxon>
        <taxon>Dothideomycetes</taxon>
        <taxon>Dothideomycetidae</taxon>
        <taxon>Mycosphaerellales</taxon>
        <taxon>Mycosphaerellaceae</taxon>
        <taxon>Zasmidium</taxon>
    </lineage>
</organism>
<sequence length="201" mass="21927">MFSKYTCLLGSLALPSVVLADGAFHTASYFVSYVTQFKGTLVVPPRVPSGGTTYVWPGLQPPDNSGVLQNVLDGRNNHWYFGNTYYGTPSEPYGGGVDASVNQQLGFSMIEDPVGSGNWTINSTSASGQSVSYDFGVQKRLNQALFAVELYDNNWDFGNVVFQNVQVVAETSETSWCTANPQYTNVTIDFEGCRRARAVDL</sequence>
<reference evidence="2" key="1">
    <citation type="journal article" date="2020" name="Stud. Mycol.">
        <title>101 Dothideomycetes genomes: a test case for predicting lifestyles and emergence of pathogens.</title>
        <authorList>
            <person name="Haridas S."/>
            <person name="Albert R."/>
            <person name="Binder M."/>
            <person name="Bloem J."/>
            <person name="Labutti K."/>
            <person name="Salamov A."/>
            <person name="Andreopoulos B."/>
            <person name="Baker S."/>
            <person name="Barry K."/>
            <person name="Bills G."/>
            <person name="Bluhm B."/>
            <person name="Cannon C."/>
            <person name="Castanera R."/>
            <person name="Culley D."/>
            <person name="Daum C."/>
            <person name="Ezra D."/>
            <person name="Gonzalez J."/>
            <person name="Henrissat B."/>
            <person name="Kuo A."/>
            <person name="Liang C."/>
            <person name="Lipzen A."/>
            <person name="Lutzoni F."/>
            <person name="Magnuson J."/>
            <person name="Mondo S."/>
            <person name="Nolan M."/>
            <person name="Ohm R."/>
            <person name="Pangilinan J."/>
            <person name="Park H.-J."/>
            <person name="Ramirez L."/>
            <person name="Alfaro M."/>
            <person name="Sun H."/>
            <person name="Tritt A."/>
            <person name="Yoshinaga Y."/>
            <person name="Zwiers L.-H."/>
            <person name="Turgeon B."/>
            <person name="Goodwin S."/>
            <person name="Spatafora J."/>
            <person name="Crous P."/>
            <person name="Grigoriev I."/>
        </authorList>
    </citation>
    <scope>NUCLEOTIDE SEQUENCE</scope>
    <source>
        <strain evidence="2">ATCC 36951</strain>
    </source>
</reference>
<evidence type="ECO:0000313" key="2">
    <source>
        <dbReference type="EMBL" id="KAF2167625.1"/>
    </source>
</evidence>
<keyword evidence="1" id="KW-0732">Signal</keyword>
<protein>
    <submittedName>
        <fullName evidence="2">Uncharacterized protein</fullName>
    </submittedName>
</protein>
<evidence type="ECO:0000313" key="3">
    <source>
        <dbReference type="Proteomes" id="UP000799537"/>
    </source>
</evidence>
<feature type="chain" id="PRO_5025612043" evidence="1">
    <location>
        <begin position="21"/>
        <end position="201"/>
    </location>
</feature>